<feature type="region of interest" description="Disordered" evidence="1">
    <location>
        <begin position="596"/>
        <end position="615"/>
    </location>
</feature>
<protein>
    <submittedName>
        <fullName evidence="2">Uncharacterized protein</fullName>
    </submittedName>
</protein>
<dbReference type="RefSeq" id="XP_031859989.2">
    <property type="nucleotide sequence ID" value="XM_032005742.2"/>
</dbReference>
<feature type="region of interest" description="Disordered" evidence="1">
    <location>
        <begin position="368"/>
        <end position="425"/>
    </location>
</feature>
<dbReference type="EMBL" id="CP144056">
    <property type="protein sequence ID" value="WWD19044.1"/>
    <property type="molecule type" value="Genomic_DNA"/>
</dbReference>
<feature type="region of interest" description="Disordered" evidence="1">
    <location>
        <begin position="222"/>
        <end position="243"/>
    </location>
</feature>
<gene>
    <name evidence="2" type="ORF">CI109_103502</name>
</gene>
<feature type="compositionally biased region" description="Polar residues" evidence="1">
    <location>
        <begin position="401"/>
        <end position="414"/>
    </location>
</feature>
<dbReference type="AlphaFoldDB" id="A0AAJ8LLR6"/>
<accession>A0AAJ8LLR6</accession>
<reference evidence="2" key="2">
    <citation type="submission" date="2024-01" db="EMBL/GenBank/DDBJ databases">
        <title>Comparative genomics of Cryptococcus and Kwoniella reveals pathogenesis evolution and contrasting modes of karyotype evolution via chromosome fusion or intercentromeric recombination.</title>
        <authorList>
            <person name="Coelho M.A."/>
            <person name="David-Palma M."/>
            <person name="Shea T."/>
            <person name="Bowers K."/>
            <person name="McGinley-Smith S."/>
            <person name="Mohammad A.W."/>
            <person name="Gnirke A."/>
            <person name="Yurkov A.M."/>
            <person name="Nowrousian M."/>
            <person name="Sun S."/>
            <person name="Cuomo C.A."/>
            <person name="Heitman J."/>
        </authorList>
    </citation>
    <scope>NUCLEOTIDE SEQUENCE</scope>
    <source>
        <strain evidence="2">CBS 12478</strain>
    </source>
</reference>
<proteinExistence type="predicted"/>
<reference evidence="2" key="1">
    <citation type="submission" date="2017-08" db="EMBL/GenBank/DDBJ databases">
        <authorList>
            <person name="Cuomo C."/>
            <person name="Billmyre B."/>
            <person name="Heitman J."/>
        </authorList>
    </citation>
    <scope>NUCLEOTIDE SEQUENCE</scope>
    <source>
        <strain evidence="2">CBS 12478</strain>
    </source>
</reference>
<feature type="compositionally biased region" description="Polar residues" evidence="1">
    <location>
        <begin position="225"/>
        <end position="236"/>
    </location>
</feature>
<feature type="compositionally biased region" description="Low complexity" evidence="1">
    <location>
        <begin position="596"/>
        <end position="612"/>
    </location>
</feature>
<evidence type="ECO:0000313" key="3">
    <source>
        <dbReference type="Proteomes" id="UP000322225"/>
    </source>
</evidence>
<dbReference type="KEGG" id="ksn:43589893"/>
<evidence type="ECO:0000313" key="2">
    <source>
        <dbReference type="EMBL" id="WWD19044.1"/>
    </source>
</evidence>
<dbReference type="GeneID" id="43589893"/>
<name>A0AAJ8LLR6_9TREE</name>
<dbReference type="Proteomes" id="UP000322225">
    <property type="component" value="Chromosome 6"/>
</dbReference>
<sequence length="678" mass="76710">MSTHNSDLESFLPPVFVLRFYLIDFVMRSERWAITDPTHTHGSQSVVVIPTMSTLPDRYHSLTLPSTRFTTHSRDRSFPSLLIKSTPQMNIPLSLVPPLTYGGRRKLEDCVEVIVPVGGKVHVSLEVCPDMVEEDDVAERVTRTLIEVFANNYNVLGLAELEPIKLTPLSSRTSSDTSAQFALNPLLSCPTHHPLSNHLIPHGHPFRYLTGIRLHFSWFAPRSGPNPTTTEPQSSQHTEEEEADLIIDDDEQTESSQVAEDQDMHVQDEPQQHWLTRQLQEGVSKLVRIHMIKRFPLIFDGTLMERTPTIRAPSALTSSLTHFLQTSRTHDTPLIGGAKKVLQDIITIQNTTLKIRVDEAARLPARKNPKLERERKRRRLEAEVSVEGQDLETNRERTKTLEQQAQLSNLTNWDSEAPRNPQELEPEERAAAYMEQMDSVTDEESGTHPNGEVRLARSIVDAVALIGRIDLENRRGSCGRMAHWRIDIKHRKESIDPTLRFTTPQTILGNIHGDTDIIIDDLADVPNALDQNDGPYSHDKDDLINADLETFDDADFKLLDDLWDDLIDRQTSQEQDLLDIDGSYANEDTLDLSLPQESLTSSTESSHSTQSSWLATPHASEVDLPLIFDDLEEEDSQSELRNQFIAMEVEETDVISKHTSLRKVLLQLGSTSAERYLI</sequence>
<organism evidence="2 3">
    <name type="scientific">Kwoniella shandongensis</name>
    <dbReference type="NCBI Taxonomy" id="1734106"/>
    <lineage>
        <taxon>Eukaryota</taxon>
        <taxon>Fungi</taxon>
        <taxon>Dikarya</taxon>
        <taxon>Basidiomycota</taxon>
        <taxon>Agaricomycotina</taxon>
        <taxon>Tremellomycetes</taxon>
        <taxon>Tremellales</taxon>
        <taxon>Cryptococcaceae</taxon>
        <taxon>Kwoniella</taxon>
    </lineage>
</organism>
<evidence type="ECO:0000256" key="1">
    <source>
        <dbReference type="SAM" id="MobiDB-lite"/>
    </source>
</evidence>
<keyword evidence="3" id="KW-1185">Reference proteome</keyword>